<accession>A0A1H0VRR5</accession>
<reference evidence="4" key="1">
    <citation type="submission" date="2016-10" db="EMBL/GenBank/DDBJ databases">
        <authorList>
            <person name="Varghese N."/>
            <person name="Submissions S."/>
        </authorList>
    </citation>
    <scope>NUCLEOTIDE SEQUENCE [LARGE SCALE GENOMIC DNA]</scope>
    <source>
        <strain evidence="4">DSM 17101</strain>
    </source>
</reference>
<keyword evidence="2" id="KW-0472">Membrane</keyword>
<evidence type="ECO:0000313" key="4">
    <source>
        <dbReference type="Proteomes" id="UP000199317"/>
    </source>
</evidence>
<feature type="transmembrane region" description="Helical" evidence="2">
    <location>
        <begin position="182"/>
        <end position="198"/>
    </location>
</feature>
<dbReference type="Proteomes" id="UP000199317">
    <property type="component" value="Unassembled WGS sequence"/>
</dbReference>
<sequence length="200" mass="20286">MPGSRSGTNQSTSQTDNRRVIGQGGISAEGSNVSYSTTTNNTTLDADVVNRAFGFGNGALDFANDSLAGALGFGEHAMRMASDANADALAFADSNATRNSQMAYNVVGDALGSSDAAMSRALTFGANALDAAVGSSENALSRALSFGNTAMDRAYGTLADSQNLVKDAYADAKGRGALTDKMIMGAIAAMAVVAFAAIKK</sequence>
<keyword evidence="2" id="KW-1133">Transmembrane helix</keyword>
<dbReference type="EMBL" id="FNJL01000028">
    <property type="protein sequence ID" value="SDP81150.1"/>
    <property type="molecule type" value="Genomic_DNA"/>
</dbReference>
<dbReference type="OrthoDB" id="9998663at2"/>
<dbReference type="AlphaFoldDB" id="A0A1H0VRR5"/>
<feature type="region of interest" description="Disordered" evidence="1">
    <location>
        <begin position="1"/>
        <end position="34"/>
    </location>
</feature>
<name>A0A1H0VRR5_9BURK</name>
<protein>
    <submittedName>
        <fullName evidence="3">Uncharacterized protein</fullName>
    </submittedName>
</protein>
<evidence type="ECO:0000313" key="3">
    <source>
        <dbReference type="EMBL" id="SDP81150.1"/>
    </source>
</evidence>
<keyword evidence="2" id="KW-0812">Transmembrane</keyword>
<proteinExistence type="predicted"/>
<evidence type="ECO:0000256" key="2">
    <source>
        <dbReference type="SAM" id="Phobius"/>
    </source>
</evidence>
<dbReference type="RefSeq" id="WP_143015961.1">
    <property type="nucleotide sequence ID" value="NZ_CP028290.1"/>
</dbReference>
<feature type="compositionally biased region" description="Polar residues" evidence="1">
    <location>
        <begin position="1"/>
        <end position="15"/>
    </location>
</feature>
<keyword evidence="4" id="KW-1185">Reference proteome</keyword>
<organism evidence="3 4">
    <name type="scientific">Paracidovorax cattleyae</name>
    <dbReference type="NCBI Taxonomy" id="80868"/>
    <lineage>
        <taxon>Bacteria</taxon>
        <taxon>Pseudomonadati</taxon>
        <taxon>Pseudomonadota</taxon>
        <taxon>Betaproteobacteria</taxon>
        <taxon>Burkholderiales</taxon>
        <taxon>Comamonadaceae</taxon>
        <taxon>Paracidovorax</taxon>
    </lineage>
</organism>
<evidence type="ECO:0000256" key="1">
    <source>
        <dbReference type="SAM" id="MobiDB-lite"/>
    </source>
</evidence>
<gene>
    <name evidence="3" type="ORF">SAMN04489708_12834</name>
</gene>